<accession>A0A8S3HGE5</accession>
<gene>
    <name evidence="3" type="ORF">BYL167_LOCUS78829</name>
    <name evidence="2" type="ORF">SMN809_LOCUS23117</name>
</gene>
<name>A0A8S3HGE5_9BILA</name>
<dbReference type="EMBL" id="CAJOBI010023458">
    <property type="protein sequence ID" value="CAF4230502.1"/>
    <property type="molecule type" value="Genomic_DNA"/>
</dbReference>
<organism evidence="3 4">
    <name type="scientific">Rotaria magnacalcarata</name>
    <dbReference type="NCBI Taxonomy" id="392030"/>
    <lineage>
        <taxon>Eukaryota</taxon>
        <taxon>Metazoa</taxon>
        <taxon>Spiralia</taxon>
        <taxon>Gnathifera</taxon>
        <taxon>Rotifera</taxon>
        <taxon>Eurotatoria</taxon>
        <taxon>Bdelloidea</taxon>
        <taxon>Philodinida</taxon>
        <taxon>Philodinidae</taxon>
        <taxon>Rotaria</taxon>
    </lineage>
</organism>
<feature type="compositionally biased region" description="Low complexity" evidence="1">
    <location>
        <begin position="70"/>
        <end position="94"/>
    </location>
</feature>
<proteinExistence type="predicted"/>
<evidence type="ECO:0000313" key="2">
    <source>
        <dbReference type="EMBL" id="CAF4230502.1"/>
    </source>
</evidence>
<feature type="non-terminal residue" evidence="3">
    <location>
        <position position="94"/>
    </location>
</feature>
<protein>
    <submittedName>
        <fullName evidence="3">Uncharacterized protein</fullName>
    </submittedName>
</protein>
<feature type="region of interest" description="Disordered" evidence="1">
    <location>
        <begin position="42"/>
        <end position="94"/>
    </location>
</feature>
<dbReference type="Proteomes" id="UP000676336">
    <property type="component" value="Unassembled WGS sequence"/>
</dbReference>
<evidence type="ECO:0000313" key="3">
    <source>
        <dbReference type="EMBL" id="CAF5180116.1"/>
    </source>
</evidence>
<feature type="non-terminal residue" evidence="3">
    <location>
        <position position="1"/>
    </location>
</feature>
<dbReference type="EMBL" id="CAJOBH010290163">
    <property type="protein sequence ID" value="CAF5180116.1"/>
    <property type="molecule type" value="Genomic_DNA"/>
</dbReference>
<evidence type="ECO:0000256" key="1">
    <source>
        <dbReference type="SAM" id="MobiDB-lite"/>
    </source>
</evidence>
<dbReference type="AlphaFoldDB" id="A0A8S3HGE5"/>
<sequence length="94" mass="9878">PSSVNKKLTGGIGEVQLTASPTQMDYNEFGVEGEELLITRHLNRGYRSGTGPSGGPSSSSSSSCKDEPMTPSTRSTSTPNNNNNNNPNTLSFGQ</sequence>
<comment type="caution">
    <text evidence="3">The sequence shown here is derived from an EMBL/GenBank/DDBJ whole genome shotgun (WGS) entry which is preliminary data.</text>
</comment>
<reference evidence="3" key="1">
    <citation type="submission" date="2021-02" db="EMBL/GenBank/DDBJ databases">
        <authorList>
            <person name="Nowell W R."/>
        </authorList>
    </citation>
    <scope>NUCLEOTIDE SEQUENCE</scope>
</reference>
<dbReference type="Proteomes" id="UP000681967">
    <property type="component" value="Unassembled WGS sequence"/>
</dbReference>
<evidence type="ECO:0000313" key="4">
    <source>
        <dbReference type="Proteomes" id="UP000681967"/>
    </source>
</evidence>